<evidence type="ECO:0000313" key="3">
    <source>
        <dbReference type="Proteomes" id="UP000774326"/>
    </source>
</evidence>
<evidence type="ECO:0000256" key="1">
    <source>
        <dbReference type="SAM" id="MobiDB-lite"/>
    </source>
</evidence>
<feature type="compositionally biased region" description="Polar residues" evidence="1">
    <location>
        <begin position="187"/>
        <end position="199"/>
    </location>
</feature>
<protein>
    <submittedName>
        <fullName evidence="2">Uncharacterized protein</fullName>
    </submittedName>
</protein>
<reference evidence="2" key="2">
    <citation type="submission" date="2021-01" db="EMBL/GenBank/DDBJ databases">
        <authorList>
            <person name="Schikora-Tamarit M.A."/>
        </authorList>
    </citation>
    <scope>NUCLEOTIDE SEQUENCE</scope>
    <source>
        <strain evidence="2">CBS2887</strain>
    </source>
</reference>
<accession>A0A9P8PU02</accession>
<comment type="caution">
    <text evidence="2">The sequence shown here is derived from an EMBL/GenBank/DDBJ whole genome shotgun (WGS) entry which is preliminary data.</text>
</comment>
<feature type="region of interest" description="Disordered" evidence="1">
    <location>
        <begin position="169"/>
        <end position="240"/>
    </location>
</feature>
<evidence type="ECO:0000313" key="2">
    <source>
        <dbReference type="EMBL" id="KAH3678266.1"/>
    </source>
</evidence>
<dbReference type="Proteomes" id="UP000774326">
    <property type="component" value="Unassembled WGS sequence"/>
</dbReference>
<dbReference type="EMBL" id="JAEUBG010005116">
    <property type="protein sequence ID" value="KAH3678266.1"/>
    <property type="molecule type" value="Genomic_DNA"/>
</dbReference>
<feature type="compositionally biased region" description="Basic residues" evidence="1">
    <location>
        <begin position="231"/>
        <end position="240"/>
    </location>
</feature>
<feature type="region of interest" description="Disordered" evidence="1">
    <location>
        <begin position="19"/>
        <end position="80"/>
    </location>
</feature>
<proteinExistence type="predicted"/>
<feature type="compositionally biased region" description="Polar residues" evidence="1">
    <location>
        <begin position="66"/>
        <end position="80"/>
    </location>
</feature>
<reference evidence="2" key="1">
    <citation type="journal article" date="2021" name="Open Biol.">
        <title>Shared evolutionary footprints suggest mitochondrial oxidative damage underlies multiple complex I losses in fungi.</title>
        <authorList>
            <person name="Schikora-Tamarit M.A."/>
            <person name="Marcet-Houben M."/>
            <person name="Nosek J."/>
            <person name="Gabaldon T."/>
        </authorList>
    </citation>
    <scope>NUCLEOTIDE SEQUENCE</scope>
    <source>
        <strain evidence="2">CBS2887</strain>
    </source>
</reference>
<sequence>MPSIQTKATGKSLIVTFKYNPNSRSPRRRSNTKINTSTQLHSELKSPLPSSPDQQATKNTTNNNNMLTPPVSQQSNSLPSTHKLSSLILQVEEELSQDRDVTETFSDRYSNTDFNPLTGVLVNISKFSKISSSADADWFDQSNTVITNLRLWKTVYRALEQKKRAIKKESTLQKTNTDEDEDHDQLSRSQQSGPFSNNAEKPLNESSDDSTNNQSQDGFKADDGSDLGRAGARRKRTLRV</sequence>
<keyword evidence="3" id="KW-1185">Reference proteome</keyword>
<organism evidence="2 3">
    <name type="scientific">Wickerhamomyces pijperi</name>
    <name type="common">Yeast</name>
    <name type="synonym">Pichia pijperi</name>
    <dbReference type="NCBI Taxonomy" id="599730"/>
    <lineage>
        <taxon>Eukaryota</taxon>
        <taxon>Fungi</taxon>
        <taxon>Dikarya</taxon>
        <taxon>Ascomycota</taxon>
        <taxon>Saccharomycotina</taxon>
        <taxon>Saccharomycetes</taxon>
        <taxon>Phaffomycetales</taxon>
        <taxon>Wickerhamomycetaceae</taxon>
        <taxon>Wickerhamomyces</taxon>
    </lineage>
</organism>
<feature type="compositionally biased region" description="Polar residues" evidence="1">
    <location>
        <begin position="32"/>
        <end position="41"/>
    </location>
</feature>
<name>A0A9P8PU02_WICPI</name>
<dbReference type="AlphaFoldDB" id="A0A9P8PU02"/>
<gene>
    <name evidence="2" type="ORF">WICPIJ_008868</name>
</gene>